<feature type="domain" description="HTH cro/C1-type" evidence="1">
    <location>
        <begin position="15"/>
        <end position="69"/>
    </location>
</feature>
<dbReference type="EMBL" id="BK015472">
    <property type="protein sequence ID" value="DAE08528.1"/>
    <property type="molecule type" value="Genomic_DNA"/>
</dbReference>
<dbReference type="Gene3D" id="1.10.260.40">
    <property type="entry name" value="lambda repressor-like DNA-binding domains"/>
    <property type="match status" value="1"/>
</dbReference>
<name>A0A8S5PP33_9CAUD</name>
<evidence type="ECO:0000259" key="1">
    <source>
        <dbReference type="PROSITE" id="PS50943"/>
    </source>
</evidence>
<dbReference type="SMART" id="SM00530">
    <property type="entry name" value="HTH_XRE"/>
    <property type="match status" value="1"/>
</dbReference>
<dbReference type="GO" id="GO:0003677">
    <property type="term" value="F:DNA binding"/>
    <property type="evidence" value="ECO:0007669"/>
    <property type="project" value="InterPro"/>
</dbReference>
<protein>
    <submittedName>
        <fullName evidence="2">Helix-turn-helix XRE-family like protein</fullName>
    </submittedName>
</protein>
<dbReference type="InterPro" id="IPR001387">
    <property type="entry name" value="Cro/C1-type_HTH"/>
</dbReference>
<dbReference type="InterPro" id="IPR010982">
    <property type="entry name" value="Lambda_DNA-bd_dom_sf"/>
</dbReference>
<accession>A0A8S5PP33</accession>
<evidence type="ECO:0000313" key="2">
    <source>
        <dbReference type="EMBL" id="DAE08528.1"/>
    </source>
</evidence>
<dbReference type="PROSITE" id="PS50943">
    <property type="entry name" value="HTH_CROC1"/>
    <property type="match status" value="1"/>
</dbReference>
<sequence length="96" mass="10821">MNKEEICVSDISAFIKAKRKELGIGQVQLSKATKISQQCISFYENGKVNPKPKTIIKMLAALGYRVTGHGNGPGMLIIEEIPEERRDELLRRYQNS</sequence>
<dbReference type="SUPFAM" id="SSF47413">
    <property type="entry name" value="lambda repressor-like DNA-binding domains"/>
    <property type="match status" value="1"/>
</dbReference>
<dbReference type="Pfam" id="PF01381">
    <property type="entry name" value="HTH_3"/>
    <property type="match status" value="1"/>
</dbReference>
<proteinExistence type="predicted"/>
<reference evidence="2" key="1">
    <citation type="journal article" date="2021" name="Proc. Natl. Acad. Sci. U.S.A.">
        <title>A Catalog of Tens of Thousands of Viruses from Human Metagenomes Reveals Hidden Associations with Chronic Diseases.</title>
        <authorList>
            <person name="Tisza M.J."/>
            <person name="Buck C.B."/>
        </authorList>
    </citation>
    <scope>NUCLEOTIDE SEQUENCE</scope>
    <source>
        <strain evidence="2">CtwwN25</strain>
    </source>
</reference>
<dbReference type="CDD" id="cd00093">
    <property type="entry name" value="HTH_XRE"/>
    <property type="match status" value="1"/>
</dbReference>
<organism evidence="2">
    <name type="scientific">Myoviridae sp. ctwwN25</name>
    <dbReference type="NCBI Taxonomy" id="2825209"/>
    <lineage>
        <taxon>Viruses</taxon>
        <taxon>Duplodnaviria</taxon>
        <taxon>Heunggongvirae</taxon>
        <taxon>Uroviricota</taxon>
        <taxon>Caudoviricetes</taxon>
    </lineage>
</organism>